<dbReference type="SMART" id="SM00387">
    <property type="entry name" value="HATPase_c"/>
    <property type="match status" value="1"/>
</dbReference>
<dbReference type="SUPFAM" id="SSF47226">
    <property type="entry name" value="Histidine-containing phosphotransfer domain, HPT domain"/>
    <property type="match status" value="1"/>
</dbReference>
<feature type="modified residue" description="4-aspartylphosphate" evidence="8">
    <location>
        <position position="780"/>
    </location>
</feature>
<dbReference type="Pfam" id="PF00072">
    <property type="entry name" value="Response_reg"/>
    <property type="match status" value="1"/>
</dbReference>
<dbReference type="InterPro" id="IPR037006">
    <property type="entry name" value="CheA-like_homodim_sf"/>
</dbReference>
<dbReference type="SUPFAM" id="SSF55874">
    <property type="entry name" value="ATPase domain of HSP90 chaperone/DNA topoisomerase II/histidine kinase"/>
    <property type="match status" value="1"/>
</dbReference>
<evidence type="ECO:0000256" key="4">
    <source>
        <dbReference type="ARBA" id="ARBA00022679"/>
    </source>
</evidence>
<dbReference type="InterPro" id="IPR008207">
    <property type="entry name" value="Sig_transdc_His_kin_Hpt_dom"/>
</dbReference>
<evidence type="ECO:0000256" key="2">
    <source>
        <dbReference type="ARBA" id="ARBA00012438"/>
    </source>
</evidence>
<dbReference type="Pfam" id="PF02895">
    <property type="entry name" value="H-kinase_dim"/>
    <property type="match status" value="1"/>
</dbReference>
<feature type="domain" description="HPt" evidence="13">
    <location>
        <begin position="1"/>
        <end position="100"/>
    </location>
</feature>
<dbReference type="InterPro" id="IPR036890">
    <property type="entry name" value="HATPase_C_sf"/>
</dbReference>
<dbReference type="CDD" id="cd00156">
    <property type="entry name" value="REC"/>
    <property type="match status" value="1"/>
</dbReference>
<dbReference type="SMART" id="SM00260">
    <property type="entry name" value="CheW"/>
    <property type="match status" value="2"/>
</dbReference>
<dbReference type="Gene3D" id="2.30.30.40">
    <property type="entry name" value="SH3 Domains"/>
    <property type="match status" value="1"/>
</dbReference>
<evidence type="ECO:0000259" key="11">
    <source>
        <dbReference type="PROSITE" id="PS50110"/>
    </source>
</evidence>
<dbReference type="CDD" id="cd00088">
    <property type="entry name" value="HPT"/>
    <property type="match status" value="1"/>
</dbReference>
<dbReference type="PROSITE" id="PS50109">
    <property type="entry name" value="HIS_KIN"/>
    <property type="match status" value="1"/>
</dbReference>
<dbReference type="EMBL" id="JANCLU010000030">
    <property type="protein sequence ID" value="MCP8940931.1"/>
    <property type="molecule type" value="Genomic_DNA"/>
</dbReference>
<dbReference type="PRINTS" id="PR00344">
    <property type="entry name" value="BCTRLSENSOR"/>
</dbReference>
<keyword evidence="3 8" id="KW-0597">Phosphoprotein</keyword>
<dbReference type="InterPro" id="IPR036061">
    <property type="entry name" value="CheW-like_dom_sf"/>
</dbReference>
<sequence>MDDILREFVTETSESIENVDRELVRLEQEPNNEQVLRHIFRLVHTIKGTCGFLGLSRLETLAHAAEDLMSRFREGAPVTSEAVTVILATIDRVKLILKGLEEAEREPEGSDEALVEALERLARGAAAGPPVIAVESPPAAAPEPPDPTARERPEPARAPPARRTDPVSRLPVTPGVQSVRVGLDALEGLMTMVSELVLTRNQLIDISRRSELTEFNAPLQRLSTVTAELQARVMKTRMQPISTAWQKLPRLARDLSAELGKDIELVMSGAETELDRQVLELIKDPLTHLIRNAADHGIETPLERMRVGKPGRGVIRVSAAHESGTISIEIADDGRGLDIPRIAALAVERELATAAEVETMSEAQIARFIFAPGFSTVREVSHVSGRGVGMDVVRTNIELIGGSVDVSWTPGAGSVFTLKIPLTLAILAALIIETGGQRFAIPQVVVVELVQPRNSSEHRLATINGQAVLLLRDMTLPVLRLSRLLGLPGEDRPVDDSFIVIMRVGKRSFGVIVDAVFHTEEIVVKPMSALLKGLTFFSGNTILGDGRVILILDPNGVAAAAGDAPAAAGRESGEADAALGPLRQERTAFLVFRAGDGEPRAVPLASVTRLEEFDASRIETLGGRRVVQYRGDLLPLVGLGPDGAVPASGVQPVLVFSERGRIAGLAVDEVVDIIEDHLDVRPVGQSPGVVGTAVIHGRATEIVDVAHYLPLACPDWFEPNEQSRASGARRVLLLESTPFFRGLLGPVLKAAGYDVVAMADGQEALELLESDRRFDALVLDVEAPGVGGFEIAEALLGDRRAPLPIIGLATRPSRETLDRAQRLGLFEFVAKFDREGLLAALADGLQAREAAA</sequence>
<dbReference type="InterPro" id="IPR002545">
    <property type="entry name" value="CheW-lke_dom"/>
</dbReference>
<evidence type="ECO:0000256" key="6">
    <source>
        <dbReference type="ARBA" id="ARBA00023012"/>
    </source>
</evidence>
<keyword evidence="4" id="KW-0808">Transferase</keyword>
<organism evidence="14 15">
    <name type="scientific">Alsobacter ponti</name>
    <dbReference type="NCBI Taxonomy" id="2962936"/>
    <lineage>
        <taxon>Bacteria</taxon>
        <taxon>Pseudomonadati</taxon>
        <taxon>Pseudomonadota</taxon>
        <taxon>Alphaproteobacteria</taxon>
        <taxon>Hyphomicrobiales</taxon>
        <taxon>Alsobacteraceae</taxon>
        <taxon>Alsobacter</taxon>
    </lineage>
</organism>
<dbReference type="InterPro" id="IPR004358">
    <property type="entry name" value="Sig_transdc_His_kin-like_C"/>
</dbReference>
<evidence type="ECO:0000256" key="5">
    <source>
        <dbReference type="ARBA" id="ARBA00022777"/>
    </source>
</evidence>
<dbReference type="InterPro" id="IPR011006">
    <property type="entry name" value="CheY-like_superfamily"/>
</dbReference>
<dbReference type="CDD" id="cd00731">
    <property type="entry name" value="CheA_reg"/>
    <property type="match status" value="1"/>
</dbReference>
<dbReference type="SUPFAM" id="SSF52172">
    <property type="entry name" value="CheY-like"/>
    <property type="match status" value="1"/>
</dbReference>
<feature type="region of interest" description="Disordered" evidence="9">
    <location>
        <begin position="129"/>
        <end position="172"/>
    </location>
</feature>
<dbReference type="EC" id="2.7.13.3" evidence="2"/>
<dbReference type="InterPro" id="IPR005467">
    <property type="entry name" value="His_kinase_dom"/>
</dbReference>
<dbReference type="Gene3D" id="3.40.50.2300">
    <property type="match status" value="1"/>
</dbReference>
<dbReference type="PANTHER" id="PTHR43395:SF1">
    <property type="entry name" value="CHEMOTAXIS PROTEIN CHEA"/>
    <property type="match status" value="1"/>
</dbReference>
<protein>
    <recommendedName>
        <fullName evidence="2">histidine kinase</fullName>
        <ecNumber evidence="2">2.7.13.3</ecNumber>
    </recommendedName>
</protein>
<evidence type="ECO:0000259" key="13">
    <source>
        <dbReference type="PROSITE" id="PS50894"/>
    </source>
</evidence>
<dbReference type="InterPro" id="IPR001789">
    <property type="entry name" value="Sig_transdc_resp-reg_receiver"/>
</dbReference>
<evidence type="ECO:0000256" key="8">
    <source>
        <dbReference type="PROSITE-ProRule" id="PRU00169"/>
    </source>
</evidence>
<feature type="domain" description="CheW-like" evidence="12">
    <location>
        <begin position="586"/>
        <end position="714"/>
    </location>
</feature>
<dbReference type="PANTHER" id="PTHR43395">
    <property type="entry name" value="SENSOR HISTIDINE KINASE CHEA"/>
    <property type="match status" value="1"/>
</dbReference>
<dbReference type="InterPro" id="IPR036097">
    <property type="entry name" value="HisK_dim/P_sf"/>
</dbReference>
<keyword evidence="5" id="KW-0418">Kinase</keyword>
<dbReference type="Pfam" id="PF02518">
    <property type="entry name" value="HATPase_c"/>
    <property type="match status" value="1"/>
</dbReference>
<keyword evidence="15" id="KW-1185">Reference proteome</keyword>
<reference evidence="14 15" key="1">
    <citation type="submission" date="2022-07" db="EMBL/GenBank/DDBJ databases">
        <authorList>
            <person name="Li W.-J."/>
            <person name="Deng Q.-Q."/>
        </authorList>
    </citation>
    <scope>NUCLEOTIDE SEQUENCE [LARGE SCALE GENOMIC DNA]</scope>
    <source>
        <strain evidence="14 15">SYSU M60028</strain>
    </source>
</reference>
<dbReference type="SUPFAM" id="SSF47384">
    <property type="entry name" value="Homodimeric domain of signal transducing histidine kinase"/>
    <property type="match status" value="1"/>
</dbReference>
<dbReference type="PROSITE" id="PS50894">
    <property type="entry name" value="HPT"/>
    <property type="match status" value="1"/>
</dbReference>
<dbReference type="Gene3D" id="1.10.287.560">
    <property type="entry name" value="Histidine kinase CheA-like, homodimeric domain"/>
    <property type="match status" value="1"/>
</dbReference>
<feature type="domain" description="Response regulatory" evidence="11">
    <location>
        <begin position="730"/>
        <end position="846"/>
    </location>
</feature>
<dbReference type="Gene3D" id="1.20.120.160">
    <property type="entry name" value="HPT domain"/>
    <property type="match status" value="1"/>
</dbReference>
<dbReference type="InterPro" id="IPR036641">
    <property type="entry name" value="HPT_dom_sf"/>
</dbReference>
<evidence type="ECO:0000313" key="14">
    <source>
        <dbReference type="EMBL" id="MCP8940931.1"/>
    </source>
</evidence>
<dbReference type="RefSeq" id="WP_254746238.1">
    <property type="nucleotide sequence ID" value="NZ_JANCLU010000030.1"/>
</dbReference>
<dbReference type="PROSITE" id="PS50110">
    <property type="entry name" value="RESPONSE_REGULATORY"/>
    <property type="match status" value="1"/>
</dbReference>
<evidence type="ECO:0000259" key="12">
    <source>
        <dbReference type="PROSITE" id="PS50851"/>
    </source>
</evidence>
<dbReference type="Proteomes" id="UP001205890">
    <property type="component" value="Unassembled WGS sequence"/>
</dbReference>
<dbReference type="Pfam" id="PF01584">
    <property type="entry name" value="CheW"/>
    <property type="match status" value="2"/>
</dbReference>
<dbReference type="Gene3D" id="3.30.565.10">
    <property type="entry name" value="Histidine kinase-like ATPase, C-terminal domain"/>
    <property type="match status" value="1"/>
</dbReference>
<proteinExistence type="predicted"/>
<gene>
    <name evidence="14" type="ORF">NK718_20590</name>
</gene>
<evidence type="ECO:0000256" key="7">
    <source>
        <dbReference type="PROSITE-ProRule" id="PRU00110"/>
    </source>
</evidence>
<evidence type="ECO:0000256" key="9">
    <source>
        <dbReference type="SAM" id="MobiDB-lite"/>
    </source>
</evidence>
<dbReference type="SUPFAM" id="SSF50341">
    <property type="entry name" value="CheW-like"/>
    <property type="match status" value="2"/>
</dbReference>
<feature type="modified residue" description="Phosphohistidine" evidence="7">
    <location>
        <position position="44"/>
    </location>
</feature>
<accession>A0ABT1LIH6</accession>
<dbReference type="InterPro" id="IPR003594">
    <property type="entry name" value="HATPase_dom"/>
</dbReference>
<keyword evidence="6" id="KW-0902">Two-component regulatory system</keyword>
<dbReference type="SMART" id="SM00448">
    <property type="entry name" value="REC"/>
    <property type="match status" value="1"/>
</dbReference>
<feature type="domain" description="Histidine kinase" evidence="10">
    <location>
        <begin position="174"/>
        <end position="424"/>
    </location>
</feature>
<comment type="caution">
    <text evidence="14">The sequence shown here is derived from an EMBL/GenBank/DDBJ whole genome shotgun (WGS) entry which is preliminary data.</text>
</comment>
<comment type="catalytic activity">
    <reaction evidence="1">
        <text>ATP + protein L-histidine = ADP + protein N-phospho-L-histidine.</text>
        <dbReference type="EC" id="2.7.13.3"/>
    </reaction>
</comment>
<dbReference type="PROSITE" id="PS50851">
    <property type="entry name" value="CHEW"/>
    <property type="match status" value="2"/>
</dbReference>
<dbReference type="InterPro" id="IPR004105">
    <property type="entry name" value="CheA-like_dim"/>
</dbReference>
<evidence type="ECO:0000259" key="10">
    <source>
        <dbReference type="PROSITE" id="PS50109"/>
    </source>
</evidence>
<feature type="domain" description="CheW-like" evidence="12">
    <location>
        <begin position="426"/>
        <end position="563"/>
    </location>
</feature>
<evidence type="ECO:0000256" key="1">
    <source>
        <dbReference type="ARBA" id="ARBA00000085"/>
    </source>
</evidence>
<dbReference type="CDD" id="cd16916">
    <property type="entry name" value="HATPase_CheA-like"/>
    <property type="match status" value="1"/>
</dbReference>
<dbReference type="InterPro" id="IPR051315">
    <property type="entry name" value="Bact_Chemotaxis_CheA"/>
</dbReference>
<name>A0ABT1LIH6_9HYPH</name>
<dbReference type="SMART" id="SM00073">
    <property type="entry name" value="HPT"/>
    <property type="match status" value="1"/>
</dbReference>
<dbReference type="Pfam" id="PF01627">
    <property type="entry name" value="Hpt"/>
    <property type="match status" value="1"/>
</dbReference>
<evidence type="ECO:0000256" key="3">
    <source>
        <dbReference type="ARBA" id="ARBA00022553"/>
    </source>
</evidence>
<dbReference type="SMART" id="SM01231">
    <property type="entry name" value="H-kinase_dim"/>
    <property type="match status" value="1"/>
</dbReference>
<evidence type="ECO:0000313" key="15">
    <source>
        <dbReference type="Proteomes" id="UP001205890"/>
    </source>
</evidence>